<protein>
    <submittedName>
        <fullName evidence="2">CopG family transcriptional regulator</fullName>
    </submittedName>
</protein>
<evidence type="ECO:0000256" key="1">
    <source>
        <dbReference type="SAM" id="MobiDB-lite"/>
    </source>
</evidence>
<dbReference type="EMBL" id="WHSB02000004">
    <property type="protein sequence ID" value="MCQ4631201.1"/>
    <property type="molecule type" value="Genomic_DNA"/>
</dbReference>
<organism evidence="2 3">
    <name type="scientific">Shinella lacus</name>
    <dbReference type="NCBI Taxonomy" id="2654216"/>
    <lineage>
        <taxon>Bacteria</taxon>
        <taxon>Pseudomonadati</taxon>
        <taxon>Pseudomonadota</taxon>
        <taxon>Alphaproteobacteria</taxon>
        <taxon>Hyphomicrobiales</taxon>
        <taxon>Rhizobiaceae</taxon>
        <taxon>Shinella</taxon>
    </lineage>
</organism>
<accession>A0ABT1R7N9</accession>
<evidence type="ECO:0000313" key="3">
    <source>
        <dbReference type="Proteomes" id="UP000996601"/>
    </source>
</evidence>
<sequence length="154" mass="16915">MPTRTRRNVYFDPTLLKQVDALAMRRKVSASAIVEAAVASFLSGDTTEKLEAAMSRRLDKLGRQIDTLDEDLAVLGETLSLFVLIWLSSTPPLPENAQAAARAKGAERFEGFIQNLGRRLASGDRFLKELSRDVESIPEGPATDQKDTNGVPQE</sequence>
<reference evidence="2" key="1">
    <citation type="submission" date="2021-07" db="EMBL/GenBank/DDBJ databases">
        <title>Shinella sp. nov., a novel member of the genus Shinella from water.</title>
        <authorList>
            <person name="Deng Y."/>
        </authorList>
    </citation>
    <scope>NUCLEOTIDE SEQUENCE</scope>
    <source>
        <strain evidence="2">CPCC 100929</strain>
    </source>
</reference>
<dbReference type="CDD" id="cd21631">
    <property type="entry name" value="RHH_CopG_NikR-like"/>
    <property type="match status" value="1"/>
</dbReference>
<gene>
    <name evidence="2" type="ORF">GB927_014200</name>
</gene>
<dbReference type="RefSeq" id="WP_256117714.1">
    <property type="nucleotide sequence ID" value="NZ_WHSB02000004.1"/>
</dbReference>
<name>A0ABT1R7N9_9HYPH</name>
<evidence type="ECO:0000313" key="2">
    <source>
        <dbReference type="EMBL" id="MCQ4631201.1"/>
    </source>
</evidence>
<proteinExistence type="predicted"/>
<dbReference type="Proteomes" id="UP000996601">
    <property type="component" value="Unassembled WGS sequence"/>
</dbReference>
<feature type="region of interest" description="Disordered" evidence="1">
    <location>
        <begin position="131"/>
        <end position="154"/>
    </location>
</feature>
<keyword evidence="3" id="KW-1185">Reference proteome</keyword>
<comment type="caution">
    <text evidence="2">The sequence shown here is derived from an EMBL/GenBank/DDBJ whole genome shotgun (WGS) entry which is preliminary data.</text>
</comment>